<evidence type="ECO:0000313" key="3">
    <source>
        <dbReference type="Proteomes" id="UP000315017"/>
    </source>
</evidence>
<dbReference type="InterPro" id="IPR011446">
    <property type="entry name" value="BBP7"/>
</dbReference>
<dbReference type="OrthoDB" id="258941at2"/>
<protein>
    <submittedName>
        <fullName evidence="2">Uncharacterized protein</fullName>
    </submittedName>
</protein>
<dbReference type="Proteomes" id="UP000315017">
    <property type="component" value="Chromosome"/>
</dbReference>
<keyword evidence="1" id="KW-0732">Signal</keyword>
<dbReference type="AlphaFoldDB" id="A0A517YEU7"/>
<name>A0A517YEU7_9BACT</name>
<dbReference type="RefSeq" id="WP_145091593.1">
    <property type="nucleotide sequence ID" value="NZ_CP036274.1"/>
</dbReference>
<feature type="signal peptide" evidence="1">
    <location>
        <begin position="1"/>
        <end position="26"/>
    </location>
</feature>
<evidence type="ECO:0000313" key="2">
    <source>
        <dbReference type="EMBL" id="QDU28764.1"/>
    </source>
</evidence>
<reference evidence="2 3" key="1">
    <citation type="submission" date="2019-02" db="EMBL/GenBank/DDBJ databases">
        <title>Deep-cultivation of Planctomycetes and their phenomic and genomic characterization uncovers novel biology.</title>
        <authorList>
            <person name="Wiegand S."/>
            <person name="Jogler M."/>
            <person name="Boedeker C."/>
            <person name="Pinto D."/>
            <person name="Vollmers J."/>
            <person name="Rivas-Marin E."/>
            <person name="Kohn T."/>
            <person name="Peeters S.H."/>
            <person name="Heuer A."/>
            <person name="Rast P."/>
            <person name="Oberbeckmann S."/>
            <person name="Bunk B."/>
            <person name="Jeske O."/>
            <person name="Meyerdierks A."/>
            <person name="Storesund J.E."/>
            <person name="Kallscheuer N."/>
            <person name="Luecker S."/>
            <person name="Lage O.M."/>
            <person name="Pohl T."/>
            <person name="Merkel B.J."/>
            <person name="Hornburger P."/>
            <person name="Mueller R.-W."/>
            <person name="Bruemmer F."/>
            <person name="Labrenz M."/>
            <person name="Spormann A.M."/>
            <person name="Op den Camp H."/>
            <person name="Overmann J."/>
            <person name="Amann R."/>
            <person name="Jetten M.S.M."/>
            <person name="Mascher T."/>
            <person name="Medema M.H."/>
            <person name="Devos D.P."/>
            <person name="Kaster A.-K."/>
            <person name="Ovreas L."/>
            <person name="Rohde M."/>
            <person name="Galperin M.Y."/>
            <person name="Jogler C."/>
        </authorList>
    </citation>
    <scope>NUCLEOTIDE SEQUENCE [LARGE SCALE GENOMIC DNA]</scope>
    <source>
        <strain evidence="2 3">ETA_A8</strain>
    </source>
</reference>
<dbReference type="EMBL" id="CP036274">
    <property type="protein sequence ID" value="QDU28764.1"/>
    <property type="molecule type" value="Genomic_DNA"/>
</dbReference>
<dbReference type="Pfam" id="PF07585">
    <property type="entry name" value="BBP7"/>
    <property type="match status" value="1"/>
</dbReference>
<evidence type="ECO:0000256" key="1">
    <source>
        <dbReference type="SAM" id="SignalP"/>
    </source>
</evidence>
<sequence length="417" mass="44469" precursor="true">MHAAWNVRRFLLPMAGAVCWTSLSLAAELLSPPKPPPDNDGLELAQSSRVGPRPVLIEAADEQEPIVLQPAEQPTVSPAEPLALQPADPQPIIEQPLVDYPEYLPPPIMYAPACDSVVMPSCSTPLYETTPACEDSCFCSCVPTWTFRAEALIWDRTGGANVPLVVAPVAVSTADLDSGWRAGPRLTAIRHGIFGSCWDAEVSYFGIDGWNGTLALADINDLQTTPVLLFPGVTPGTLNYTSDLHSFEFNLRRPHNDWVTWLVGFRAVQVNELLAVDLGGAGQQSFDTMNHLYGVQAGLDLRVVDRGTWYVNAVGKAGIYGNSANLNARSAGIAGSLPLINSTGNQTAFVGEVGVTAGYRLTERLSLLAGYSVLWVDGVALAPDQLAGTNVTTGASVLDANGSLVYHGVNLGLEYGW</sequence>
<feature type="chain" id="PRO_5021788042" evidence="1">
    <location>
        <begin position="27"/>
        <end position="417"/>
    </location>
</feature>
<organism evidence="2 3">
    <name type="scientific">Anatilimnocola aggregata</name>
    <dbReference type="NCBI Taxonomy" id="2528021"/>
    <lineage>
        <taxon>Bacteria</taxon>
        <taxon>Pseudomonadati</taxon>
        <taxon>Planctomycetota</taxon>
        <taxon>Planctomycetia</taxon>
        <taxon>Pirellulales</taxon>
        <taxon>Pirellulaceae</taxon>
        <taxon>Anatilimnocola</taxon>
    </lineage>
</organism>
<gene>
    <name evidence="2" type="ORF">ETAA8_38690</name>
</gene>
<proteinExistence type="predicted"/>
<keyword evidence="3" id="KW-1185">Reference proteome</keyword>
<accession>A0A517YEU7</accession>
<dbReference type="KEGG" id="aagg:ETAA8_38690"/>